<dbReference type="RefSeq" id="WP_088572404.1">
    <property type="nucleotide sequence ID" value="NZ_FYEK01000075.1"/>
</dbReference>
<dbReference type="EMBL" id="FYEK01000075">
    <property type="protein sequence ID" value="SNB75262.1"/>
    <property type="molecule type" value="Genomic_DNA"/>
</dbReference>
<dbReference type="Pfam" id="PF00248">
    <property type="entry name" value="Aldo_ket_red"/>
    <property type="match status" value="1"/>
</dbReference>
<keyword evidence="1" id="KW-0560">Oxidoreductase</keyword>
<evidence type="ECO:0000256" key="1">
    <source>
        <dbReference type="ARBA" id="ARBA00023002"/>
    </source>
</evidence>
<name>A0A212RRU0_9CHLR</name>
<dbReference type="SUPFAM" id="SSF51430">
    <property type="entry name" value="NAD(P)-linked oxidoreductase"/>
    <property type="match status" value="1"/>
</dbReference>
<dbReference type="InterPro" id="IPR023210">
    <property type="entry name" value="NADP_OxRdtase_dom"/>
</dbReference>
<dbReference type="PANTHER" id="PTHR43364:SF4">
    <property type="entry name" value="NAD(P)-LINKED OXIDOREDUCTASE SUPERFAMILY PROTEIN"/>
    <property type="match status" value="1"/>
</dbReference>
<dbReference type="PANTHER" id="PTHR43364">
    <property type="entry name" value="NADH-SPECIFIC METHYLGLYOXAL REDUCTASE-RELATED"/>
    <property type="match status" value="1"/>
</dbReference>
<evidence type="ECO:0000313" key="3">
    <source>
        <dbReference type="EMBL" id="SNB75262.1"/>
    </source>
</evidence>
<dbReference type="GO" id="GO:0005829">
    <property type="term" value="C:cytosol"/>
    <property type="evidence" value="ECO:0007669"/>
    <property type="project" value="UniProtKB-ARBA"/>
</dbReference>
<dbReference type="Proteomes" id="UP000197025">
    <property type="component" value="Unassembled WGS sequence"/>
</dbReference>
<dbReference type="FunFam" id="3.20.20.100:FF:000004">
    <property type="entry name" value="Oxidoreductase, aldo/keto reductase"/>
    <property type="match status" value="1"/>
</dbReference>
<evidence type="ECO:0000259" key="2">
    <source>
        <dbReference type="Pfam" id="PF00248"/>
    </source>
</evidence>
<feature type="domain" description="NADP-dependent oxidoreductase" evidence="2">
    <location>
        <begin position="16"/>
        <end position="317"/>
    </location>
</feature>
<evidence type="ECO:0000313" key="4">
    <source>
        <dbReference type="Proteomes" id="UP000197025"/>
    </source>
</evidence>
<reference evidence="4" key="1">
    <citation type="submission" date="2017-06" db="EMBL/GenBank/DDBJ databases">
        <authorList>
            <person name="Varghese N."/>
            <person name="Submissions S."/>
        </authorList>
    </citation>
    <scope>NUCLEOTIDE SEQUENCE [LARGE SCALE GENOMIC DNA]</scope>
    <source>
        <strain evidence="4">JAD2</strain>
    </source>
</reference>
<dbReference type="InterPro" id="IPR050523">
    <property type="entry name" value="AKR_Detox_Biosynth"/>
</dbReference>
<sequence>MEYRTLGRTGLKVSALCLGTMTFGWTTDEATAHRILSAAVDAGINFIDTADIYPYWAPGAWAGRTEEIIGRWLKGQRREALVIATKVRGPMGPGPNDQGLSRKHIFDAVEGSLRRLGTDYIDLYQVHWPDEETPLEETLRALDDLVRQGKVRYIGASNFPAWLLCKALWISDKHGWARFDSLQPHYNLLHRAEFERELMPLCRDQGLGVIPYSPLAGGFLTGKYRRDAPPPSGSRGAVSEWLRRYLQDPRAWQVLEEVERIARELGKTPAQVALAWLLRNPTVTSPIIGASTVEQLPELLSAVGWSLPEEIAQRLDMLTAWERD</sequence>
<dbReference type="Gene3D" id="3.20.20.100">
    <property type="entry name" value="NADP-dependent oxidoreductase domain"/>
    <property type="match status" value="1"/>
</dbReference>
<dbReference type="InParanoid" id="A0A212RRU0"/>
<gene>
    <name evidence="3" type="ORF">SAMN02746019_00018850</name>
</gene>
<proteinExistence type="predicted"/>
<dbReference type="InterPro" id="IPR036812">
    <property type="entry name" value="NAD(P)_OxRdtase_dom_sf"/>
</dbReference>
<dbReference type="AlphaFoldDB" id="A0A212RRU0"/>
<dbReference type="FunCoup" id="A0A212RRU0">
    <property type="interactions" value="219"/>
</dbReference>
<dbReference type="OrthoDB" id="9773828at2"/>
<keyword evidence="4" id="KW-1185">Reference proteome</keyword>
<dbReference type="CDD" id="cd19081">
    <property type="entry name" value="AKR_AKR9C1"/>
    <property type="match status" value="1"/>
</dbReference>
<dbReference type="GO" id="GO:0016491">
    <property type="term" value="F:oxidoreductase activity"/>
    <property type="evidence" value="ECO:0007669"/>
    <property type="project" value="UniProtKB-KW"/>
</dbReference>
<accession>A0A212RRU0</accession>
<protein>
    <submittedName>
        <fullName evidence="3">Predicted oxidoreductase</fullName>
    </submittedName>
</protein>
<organism evidence="3 4">
    <name type="scientific">Thermoflexus hugenholtzii JAD2</name>
    <dbReference type="NCBI Taxonomy" id="877466"/>
    <lineage>
        <taxon>Bacteria</taxon>
        <taxon>Bacillati</taxon>
        <taxon>Chloroflexota</taxon>
        <taxon>Thermoflexia</taxon>
        <taxon>Thermoflexales</taxon>
        <taxon>Thermoflexaceae</taxon>
        <taxon>Thermoflexus</taxon>
    </lineage>
</organism>